<evidence type="ECO:0000259" key="1">
    <source>
        <dbReference type="Pfam" id="PF01323"/>
    </source>
</evidence>
<dbReference type="InterPro" id="IPR036249">
    <property type="entry name" value="Thioredoxin-like_sf"/>
</dbReference>
<dbReference type="AlphaFoldDB" id="A0A3B0W4W9"/>
<feature type="domain" description="DSBA-like thioredoxin" evidence="1">
    <location>
        <begin position="13"/>
        <end position="103"/>
    </location>
</feature>
<dbReference type="PANTHER" id="PTHR35891:SF2">
    <property type="entry name" value="THIOL:DISULFIDE INTERCHANGE PROTEIN DSBA"/>
    <property type="match status" value="1"/>
</dbReference>
<dbReference type="PANTHER" id="PTHR35891">
    <property type="entry name" value="THIOL:DISULFIDE INTERCHANGE PROTEIN DSBA"/>
    <property type="match status" value="1"/>
</dbReference>
<accession>A0A3B0W4W9</accession>
<gene>
    <name evidence="2" type="ORF">MNBD_GAMMA02-1100</name>
</gene>
<dbReference type="Pfam" id="PF01323">
    <property type="entry name" value="DSBA"/>
    <property type="match status" value="1"/>
</dbReference>
<dbReference type="SUPFAM" id="SSF52833">
    <property type="entry name" value="Thioredoxin-like"/>
    <property type="match status" value="1"/>
</dbReference>
<dbReference type="GO" id="GO:0016491">
    <property type="term" value="F:oxidoreductase activity"/>
    <property type="evidence" value="ECO:0007669"/>
    <property type="project" value="InterPro"/>
</dbReference>
<sequence>MPVAFYAQWEPHAKAYHALRMMGELEQAHEALFAAIHQYRKPLRTLEDIAVWLSTSFTIDEQKFLSTAQSFAVDTQIRKDQQMMQAMGIGTVPALVVNGRFKPNFDQLKTPVNILEATVYLLNQE</sequence>
<dbReference type="Gene3D" id="3.40.30.10">
    <property type="entry name" value="Glutaredoxin"/>
    <property type="match status" value="1"/>
</dbReference>
<name>A0A3B0W4W9_9ZZZZ</name>
<protein>
    <recommendedName>
        <fullName evidence="1">DSBA-like thioredoxin domain-containing protein</fullName>
    </recommendedName>
</protein>
<organism evidence="2">
    <name type="scientific">hydrothermal vent metagenome</name>
    <dbReference type="NCBI Taxonomy" id="652676"/>
    <lineage>
        <taxon>unclassified sequences</taxon>
        <taxon>metagenomes</taxon>
        <taxon>ecological metagenomes</taxon>
    </lineage>
</organism>
<dbReference type="InterPro" id="IPR050824">
    <property type="entry name" value="Thiol_disulfide_DsbA"/>
</dbReference>
<reference evidence="2" key="1">
    <citation type="submission" date="2018-06" db="EMBL/GenBank/DDBJ databases">
        <authorList>
            <person name="Zhirakovskaya E."/>
        </authorList>
    </citation>
    <scope>NUCLEOTIDE SEQUENCE</scope>
</reference>
<evidence type="ECO:0000313" key="2">
    <source>
        <dbReference type="EMBL" id="VAW47490.1"/>
    </source>
</evidence>
<dbReference type="InterPro" id="IPR001853">
    <property type="entry name" value="DSBA-like_thioredoxin_dom"/>
</dbReference>
<proteinExistence type="predicted"/>
<dbReference type="EMBL" id="UOFA01000347">
    <property type="protein sequence ID" value="VAW47490.1"/>
    <property type="molecule type" value="Genomic_DNA"/>
</dbReference>